<feature type="region of interest" description="Disordered" evidence="1">
    <location>
        <begin position="63"/>
        <end position="86"/>
    </location>
</feature>
<comment type="caution">
    <text evidence="2">The sequence shown here is derived from an EMBL/GenBank/DDBJ whole genome shotgun (WGS) entry which is preliminary data.</text>
</comment>
<reference evidence="3" key="3">
    <citation type="journal article" date="2018" name="Mol. Plant Microbe Interact.">
        <title>Genome sequence resources for the wheat stripe rust pathogen (Puccinia striiformis f. sp. tritici) and the barley stripe rust pathogen (Puccinia striiformis f. sp. hordei).</title>
        <authorList>
            <person name="Xia C."/>
            <person name="Wang M."/>
            <person name="Yin C."/>
            <person name="Cornejo O.E."/>
            <person name="Hulbert S.H."/>
            <person name="Chen X."/>
        </authorList>
    </citation>
    <scope>NUCLEOTIDE SEQUENCE [LARGE SCALE GENOMIC DNA]</scope>
    <source>
        <strain evidence="3">93TX-2</strain>
    </source>
</reference>
<sequence length="174" mass="19679">MIGELDGESFCRVTKHCAEGSTEKVAQHKKGAIAPPTTTEIHKKEPAIVFVIDSDEDRGDPILLDSDVEDNQPITIDTDDDADDDNDKITELQELEIEEINQANNIMEFVHASLDDNDSTSSDDEELEDREPLQLLWSMFQKDNNSKLDLPSNLEKSMIQTRAIIHNQRRNPPH</sequence>
<reference evidence="3" key="2">
    <citation type="journal article" date="2018" name="BMC Genomics">
        <title>Genomic insights into host adaptation between the wheat stripe rust pathogen (Puccinia striiformis f. sp. tritici) and the barley stripe rust pathogen (Puccinia striiformis f. sp. hordei).</title>
        <authorList>
            <person name="Xia C."/>
            <person name="Wang M."/>
            <person name="Yin C."/>
            <person name="Cornejo O.E."/>
            <person name="Hulbert S.H."/>
            <person name="Chen X."/>
        </authorList>
    </citation>
    <scope>NUCLEOTIDE SEQUENCE [LARGE SCALE GENOMIC DNA]</scope>
    <source>
        <strain evidence="3">93TX-2</strain>
    </source>
</reference>
<feature type="compositionally biased region" description="Acidic residues" evidence="1">
    <location>
        <begin position="77"/>
        <end position="86"/>
    </location>
</feature>
<dbReference type="Proteomes" id="UP000238274">
    <property type="component" value="Unassembled WGS sequence"/>
</dbReference>
<evidence type="ECO:0000313" key="3">
    <source>
        <dbReference type="Proteomes" id="UP000238274"/>
    </source>
</evidence>
<reference evidence="2 3" key="1">
    <citation type="submission" date="2017-12" db="EMBL/GenBank/DDBJ databases">
        <title>Gene loss provides genomic basis for host adaptation in cereal stripe rust fungi.</title>
        <authorList>
            <person name="Xia C."/>
        </authorList>
    </citation>
    <scope>NUCLEOTIDE SEQUENCE [LARGE SCALE GENOMIC DNA]</scope>
    <source>
        <strain evidence="2 3">93TX-2</strain>
    </source>
</reference>
<name>A0A2S4UGC5_9BASI</name>
<dbReference type="VEuPathDB" id="FungiDB:PSTT_13625"/>
<evidence type="ECO:0000256" key="1">
    <source>
        <dbReference type="SAM" id="MobiDB-lite"/>
    </source>
</evidence>
<evidence type="ECO:0000313" key="2">
    <source>
        <dbReference type="EMBL" id="POV96287.1"/>
    </source>
</evidence>
<dbReference type="VEuPathDB" id="FungiDB:PSHT_15221"/>
<dbReference type="AlphaFoldDB" id="A0A2S4UGC5"/>
<keyword evidence="3" id="KW-1185">Reference proteome</keyword>
<proteinExistence type="predicted"/>
<gene>
    <name evidence="2" type="ORF">PSHT_15221</name>
</gene>
<accession>A0A2S4UGC5</accession>
<dbReference type="EMBL" id="PKSM01000375">
    <property type="protein sequence ID" value="POV96287.1"/>
    <property type="molecule type" value="Genomic_DNA"/>
</dbReference>
<protein>
    <submittedName>
        <fullName evidence="2">Uncharacterized protein</fullName>
    </submittedName>
</protein>
<organism evidence="2 3">
    <name type="scientific">Puccinia striiformis</name>
    <dbReference type="NCBI Taxonomy" id="27350"/>
    <lineage>
        <taxon>Eukaryota</taxon>
        <taxon>Fungi</taxon>
        <taxon>Dikarya</taxon>
        <taxon>Basidiomycota</taxon>
        <taxon>Pucciniomycotina</taxon>
        <taxon>Pucciniomycetes</taxon>
        <taxon>Pucciniales</taxon>
        <taxon>Pucciniaceae</taxon>
        <taxon>Puccinia</taxon>
    </lineage>
</organism>